<comment type="similarity">
    <text evidence="1">Belongs to the UPF0386 family.</text>
</comment>
<gene>
    <name evidence="2" type="ORF">EV132_104397</name>
</gene>
<dbReference type="Pfam" id="PF09857">
    <property type="entry name" value="YjhX_toxin"/>
    <property type="match status" value="1"/>
</dbReference>
<organism evidence="2 3">
    <name type="scientific">Rhizobium sullae</name>
    <name type="common">Rhizobium hedysari</name>
    <dbReference type="NCBI Taxonomy" id="50338"/>
    <lineage>
        <taxon>Bacteria</taxon>
        <taxon>Pseudomonadati</taxon>
        <taxon>Pseudomonadota</taxon>
        <taxon>Alphaproteobacteria</taxon>
        <taxon>Hyphomicrobiales</taxon>
        <taxon>Rhizobiaceae</taxon>
        <taxon>Rhizobium/Agrobacterium group</taxon>
        <taxon>Rhizobium</taxon>
    </lineage>
</organism>
<accession>A0A4R3Q7T2</accession>
<comment type="caution">
    <text evidence="2">The sequence shown here is derived from an EMBL/GenBank/DDBJ whole genome shotgun (WGS) entry which is preliminary data.</text>
</comment>
<dbReference type="EMBL" id="SMBH01000004">
    <property type="protein sequence ID" value="TCU17368.1"/>
    <property type="molecule type" value="Genomic_DNA"/>
</dbReference>
<evidence type="ECO:0000313" key="3">
    <source>
        <dbReference type="Proteomes" id="UP000294576"/>
    </source>
</evidence>
<dbReference type="InterPro" id="IPR018654">
    <property type="entry name" value="YjhX_toxin"/>
</dbReference>
<sequence length="116" mass="13627">MGQKNETPTFAANAGSFFYALLRREDRINIQMDISRTEQRILHLLAQGGRIEIRRDERKKLEAASCFTRDGWVYPGFDLKLFRRLKRLKAIKSKSGKPYRITEQGLRLVRSQLDNR</sequence>
<evidence type="ECO:0000313" key="2">
    <source>
        <dbReference type="EMBL" id="TCU17368.1"/>
    </source>
</evidence>
<proteinExistence type="inferred from homology"/>
<dbReference type="AlphaFoldDB" id="A0A4R3Q7T2"/>
<dbReference type="NCBIfam" id="NF010240">
    <property type="entry name" value="PRK13687.1"/>
    <property type="match status" value="1"/>
</dbReference>
<name>A0A4R3Q7T2_RHISU</name>
<evidence type="ECO:0000256" key="1">
    <source>
        <dbReference type="HAMAP-Rule" id="MF_00827"/>
    </source>
</evidence>
<dbReference type="HAMAP" id="MF_00827">
    <property type="entry name" value="UPF0386"/>
    <property type="match status" value="1"/>
</dbReference>
<reference evidence="2 3" key="1">
    <citation type="submission" date="2019-03" db="EMBL/GenBank/DDBJ databases">
        <title>Genomic Encyclopedia of Type Strains, Phase IV (KMG-V): Genome sequencing to study the core and pangenomes of soil and plant-associated prokaryotes.</title>
        <authorList>
            <person name="Whitman W."/>
        </authorList>
    </citation>
    <scope>NUCLEOTIDE SEQUENCE [LARGE SCALE GENOMIC DNA]</scope>
    <source>
        <strain evidence="2 3">Hc14</strain>
    </source>
</reference>
<protein>
    <recommendedName>
        <fullName evidence="1">UPF0386 protein EV132_104397</fullName>
    </recommendedName>
</protein>
<dbReference type="Proteomes" id="UP000294576">
    <property type="component" value="Unassembled WGS sequence"/>
</dbReference>